<protein>
    <submittedName>
        <fullName evidence="1">Uncharacterized protein</fullName>
    </submittedName>
</protein>
<proteinExistence type="predicted"/>
<accession>A0ABY1AYX9</accession>
<reference evidence="1 2" key="1">
    <citation type="submission" date="2016-10" db="EMBL/GenBank/DDBJ databases">
        <authorList>
            <person name="Varghese N."/>
            <person name="Submissions S."/>
        </authorList>
    </citation>
    <scope>NUCLEOTIDE SEQUENCE [LARGE SCALE GENOMIC DNA]</scope>
    <source>
        <strain evidence="1 2">CGMCC 1.7071</strain>
    </source>
</reference>
<keyword evidence="2" id="KW-1185">Reference proteome</keyword>
<comment type="caution">
    <text evidence="1">The sequence shown here is derived from an EMBL/GenBank/DDBJ whole genome shotgun (WGS) entry which is preliminary data.</text>
</comment>
<evidence type="ECO:0000313" key="2">
    <source>
        <dbReference type="Proteomes" id="UP000198939"/>
    </source>
</evidence>
<feature type="non-terminal residue" evidence="1">
    <location>
        <position position="1"/>
    </location>
</feature>
<evidence type="ECO:0000313" key="1">
    <source>
        <dbReference type="EMBL" id="SEP35413.1"/>
    </source>
</evidence>
<organism evidence="1 2">
    <name type="scientific">Rhizobium tibeticum</name>
    <dbReference type="NCBI Taxonomy" id="501024"/>
    <lineage>
        <taxon>Bacteria</taxon>
        <taxon>Pseudomonadati</taxon>
        <taxon>Pseudomonadota</taxon>
        <taxon>Alphaproteobacteria</taxon>
        <taxon>Hyphomicrobiales</taxon>
        <taxon>Rhizobiaceae</taxon>
        <taxon>Rhizobium/Agrobacterium group</taxon>
        <taxon>Rhizobium</taxon>
    </lineage>
</organism>
<name>A0ABY1AYX9_9HYPH</name>
<dbReference type="EMBL" id="FOCV01000106">
    <property type="protein sequence ID" value="SEP35413.1"/>
    <property type="molecule type" value="Genomic_DNA"/>
</dbReference>
<gene>
    <name evidence="1" type="ORF">SAMN05216228_11061</name>
</gene>
<sequence>WAVAILSIAPNAPPNDTSRTENLERLRDHEEKVASPFAAFATA</sequence>
<dbReference type="Proteomes" id="UP000198939">
    <property type="component" value="Unassembled WGS sequence"/>
</dbReference>